<dbReference type="InParanoid" id="A0A163JKH3"/>
<gene>
    <name evidence="2" type="primary">ABSGL_05660.1 scaffold 7188</name>
</gene>
<organism evidence="2">
    <name type="scientific">Absidia glauca</name>
    <name type="common">Pin mould</name>
    <dbReference type="NCBI Taxonomy" id="4829"/>
    <lineage>
        <taxon>Eukaryota</taxon>
        <taxon>Fungi</taxon>
        <taxon>Fungi incertae sedis</taxon>
        <taxon>Mucoromycota</taxon>
        <taxon>Mucoromycotina</taxon>
        <taxon>Mucoromycetes</taxon>
        <taxon>Mucorales</taxon>
        <taxon>Cunninghamellaceae</taxon>
        <taxon>Absidia</taxon>
    </lineage>
</organism>
<evidence type="ECO:0000313" key="2">
    <source>
        <dbReference type="EMBL" id="SAM00004.1"/>
    </source>
</evidence>
<accession>A0A163JKH3</accession>
<feature type="region of interest" description="Disordered" evidence="1">
    <location>
        <begin position="1"/>
        <end position="25"/>
    </location>
</feature>
<proteinExistence type="predicted"/>
<sequence length="90" mass="10482">MEMEKNPNYVAPPAPPYKQPQQPVQDDRYLSDEKVRLLQEEIEKNSCDGLDVCLYLLFGPFAFFCIIPKLNRKSSAKDKLKIELTKPRRP</sequence>
<reference evidence="2" key="1">
    <citation type="submission" date="2016-04" db="EMBL/GenBank/DDBJ databases">
        <authorList>
            <person name="Evans L.H."/>
            <person name="Alamgir A."/>
            <person name="Owens N."/>
            <person name="Weber N.D."/>
            <person name="Virtaneva K."/>
            <person name="Barbian K."/>
            <person name="Babar A."/>
            <person name="Rosenke K."/>
        </authorList>
    </citation>
    <scope>NUCLEOTIDE SEQUENCE [LARGE SCALE GENOMIC DNA]</scope>
    <source>
        <strain evidence="2">CBS 101.48</strain>
    </source>
</reference>
<dbReference type="EMBL" id="LT553043">
    <property type="protein sequence ID" value="SAM00004.1"/>
    <property type="molecule type" value="Genomic_DNA"/>
</dbReference>
<evidence type="ECO:0000256" key="1">
    <source>
        <dbReference type="SAM" id="MobiDB-lite"/>
    </source>
</evidence>
<evidence type="ECO:0000313" key="3">
    <source>
        <dbReference type="Proteomes" id="UP000078561"/>
    </source>
</evidence>
<dbReference type="Proteomes" id="UP000078561">
    <property type="component" value="Unassembled WGS sequence"/>
</dbReference>
<dbReference type="OrthoDB" id="2276273at2759"/>
<dbReference type="AlphaFoldDB" id="A0A163JKH3"/>
<keyword evidence="3" id="KW-1185">Reference proteome</keyword>
<name>A0A163JKH3_ABSGL</name>
<protein>
    <submittedName>
        <fullName evidence="2">Uncharacterized protein</fullName>
    </submittedName>
</protein>